<dbReference type="EMBL" id="JACGCM010001854">
    <property type="protein sequence ID" value="KAF6148282.1"/>
    <property type="molecule type" value="Genomic_DNA"/>
</dbReference>
<organism evidence="2 3">
    <name type="scientific">Kingdonia uniflora</name>
    <dbReference type="NCBI Taxonomy" id="39325"/>
    <lineage>
        <taxon>Eukaryota</taxon>
        <taxon>Viridiplantae</taxon>
        <taxon>Streptophyta</taxon>
        <taxon>Embryophyta</taxon>
        <taxon>Tracheophyta</taxon>
        <taxon>Spermatophyta</taxon>
        <taxon>Magnoliopsida</taxon>
        <taxon>Ranunculales</taxon>
        <taxon>Circaeasteraceae</taxon>
        <taxon>Kingdonia</taxon>
    </lineage>
</organism>
<proteinExistence type="predicted"/>
<protein>
    <recommendedName>
        <fullName evidence="1">MULE transposase domain-containing protein</fullName>
    </recommendedName>
</protein>
<sequence>MKITDLGKAGDKKKLAHANWVANEVEALFRSVRSSKSHDVQKAIETKYGVDVSYFTTWNAWTICMERTVGSYDEGYIVMLELTVDSIEGFLNGCRPLLELNGCLLKEKYGVVCLSMISLDRNNGLFPVAVFFCRSECHETWHKFLEMMKPYVELHKSKLTFISDRQKGLIEAVGQVFPYANYKYYFRHMYKNMKYRRGTNLEK</sequence>
<feature type="domain" description="MULE transposase" evidence="1">
    <location>
        <begin position="102"/>
        <end position="192"/>
    </location>
</feature>
<evidence type="ECO:0000259" key="1">
    <source>
        <dbReference type="Pfam" id="PF10551"/>
    </source>
</evidence>
<name>A0A7J7M0B6_9MAGN</name>
<dbReference type="InterPro" id="IPR018289">
    <property type="entry name" value="MULE_transposase_dom"/>
</dbReference>
<comment type="caution">
    <text evidence="2">The sequence shown here is derived from an EMBL/GenBank/DDBJ whole genome shotgun (WGS) entry which is preliminary data.</text>
</comment>
<gene>
    <name evidence="2" type="ORF">GIB67_012057</name>
</gene>
<dbReference type="AlphaFoldDB" id="A0A7J7M0B6"/>
<dbReference type="PANTHER" id="PTHR31973">
    <property type="entry name" value="POLYPROTEIN, PUTATIVE-RELATED"/>
    <property type="match status" value="1"/>
</dbReference>
<evidence type="ECO:0000313" key="3">
    <source>
        <dbReference type="Proteomes" id="UP000541444"/>
    </source>
</evidence>
<dbReference type="Proteomes" id="UP000541444">
    <property type="component" value="Unassembled WGS sequence"/>
</dbReference>
<dbReference type="Pfam" id="PF10551">
    <property type="entry name" value="MULE"/>
    <property type="match status" value="1"/>
</dbReference>
<keyword evidence="3" id="KW-1185">Reference proteome</keyword>
<accession>A0A7J7M0B6</accession>
<reference evidence="2 3" key="1">
    <citation type="journal article" date="2020" name="IScience">
        <title>Genome Sequencing of the Endangered Kingdonia uniflora (Circaeasteraceae, Ranunculales) Reveals Potential Mechanisms of Evolutionary Specialization.</title>
        <authorList>
            <person name="Sun Y."/>
            <person name="Deng T."/>
            <person name="Zhang A."/>
            <person name="Moore M.J."/>
            <person name="Landis J.B."/>
            <person name="Lin N."/>
            <person name="Zhang H."/>
            <person name="Zhang X."/>
            <person name="Huang J."/>
            <person name="Zhang X."/>
            <person name="Sun H."/>
            <person name="Wang H."/>
        </authorList>
    </citation>
    <scope>NUCLEOTIDE SEQUENCE [LARGE SCALE GENOMIC DNA]</scope>
    <source>
        <strain evidence="2">TB1705</strain>
        <tissue evidence="2">Leaf</tissue>
    </source>
</reference>
<dbReference type="OrthoDB" id="785835at2759"/>
<evidence type="ECO:0000313" key="2">
    <source>
        <dbReference type="EMBL" id="KAF6148282.1"/>
    </source>
</evidence>
<dbReference type="PANTHER" id="PTHR31973:SF187">
    <property type="entry name" value="MUTATOR TRANSPOSASE MUDRA PROTEIN"/>
    <property type="match status" value="1"/>
</dbReference>